<dbReference type="PANTHER" id="PTHR31017:SF1">
    <property type="entry name" value="LATE SECRETORY PATHWAY PROTEIN AVL9 HOMOLOG"/>
    <property type="match status" value="1"/>
</dbReference>
<keyword evidence="5" id="KW-1185">Reference proteome</keyword>
<dbReference type="Proteomes" id="UP000809789">
    <property type="component" value="Unassembled WGS sequence"/>
</dbReference>
<dbReference type="EMBL" id="JAESVG020000005">
    <property type="protein sequence ID" value="KAG8627160.1"/>
    <property type="molecule type" value="Genomic_DNA"/>
</dbReference>
<comment type="similarity">
    <text evidence="1">Belongs to the AVL9 family.</text>
</comment>
<feature type="compositionally biased region" description="Basic and acidic residues" evidence="2">
    <location>
        <begin position="503"/>
        <end position="514"/>
    </location>
</feature>
<dbReference type="InterPro" id="IPR051731">
    <property type="entry name" value="DENND11/AVL9_GEFs"/>
</dbReference>
<dbReference type="GO" id="GO:0005737">
    <property type="term" value="C:cytoplasm"/>
    <property type="evidence" value="ECO:0007669"/>
    <property type="project" value="TreeGrafter"/>
</dbReference>
<evidence type="ECO:0000313" key="4">
    <source>
        <dbReference type="EMBL" id="KAG8627160.1"/>
    </source>
</evidence>
<dbReference type="OrthoDB" id="26278at2759"/>
<accession>A0A8K0L480</accession>
<feature type="compositionally biased region" description="Low complexity" evidence="2">
    <location>
        <begin position="523"/>
        <end position="534"/>
    </location>
</feature>
<feature type="compositionally biased region" description="Basic and acidic residues" evidence="2">
    <location>
        <begin position="649"/>
        <end position="659"/>
    </location>
</feature>
<feature type="domain" description="UDENN" evidence="3">
    <location>
        <begin position="9"/>
        <end position="444"/>
    </location>
</feature>
<evidence type="ECO:0000259" key="3">
    <source>
        <dbReference type="PROSITE" id="PS50211"/>
    </source>
</evidence>
<name>A0A8K0L480_9PEZI</name>
<reference evidence="4" key="1">
    <citation type="submission" date="2021-07" db="EMBL/GenBank/DDBJ databases">
        <title>Elsinoe batatas strain:CRI-CJ2 Genome sequencing and assembly.</title>
        <authorList>
            <person name="Huang L."/>
        </authorList>
    </citation>
    <scope>NUCLEOTIDE SEQUENCE</scope>
    <source>
        <strain evidence="4">CRI-CJ2</strain>
    </source>
</reference>
<evidence type="ECO:0000313" key="5">
    <source>
        <dbReference type="Proteomes" id="UP000809789"/>
    </source>
</evidence>
<protein>
    <recommendedName>
        <fullName evidence="3">UDENN domain-containing protein</fullName>
    </recommendedName>
</protein>
<feature type="region of interest" description="Disordered" evidence="2">
    <location>
        <begin position="503"/>
        <end position="534"/>
    </location>
</feature>
<dbReference type="PROSITE" id="PS50211">
    <property type="entry name" value="DENN"/>
    <property type="match status" value="1"/>
</dbReference>
<dbReference type="PANTHER" id="PTHR31017">
    <property type="entry name" value="LATE SECRETORY PATHWAY PROTEIN AVL9-RELATED"/>
    <property type="match status" value="1"/>
</dbReference>
<sequence length="712" mass="77538">MTALPSFTPIVSVVDFHHARGPEVEKWYGVADGTDPAEDNDWGLLPFLALSDGAHLSAEDFSYFTLIQKSTPPTSLFGISCTRQIDASELLNKSPEVTRSAVQKAVVVITDSPQSLSAIREKLSMVTRAWFAQKDFTDCEILQGFQQSLAAGIEDHSEESDNLLGFSLREIVHTYKWQTLVLFKCLLLQPKMLFFGTHCEDVCMIQFSLLSLIPGLMRALRDCADPSMDTYGANLQRASSLKTSDRQSLLSYMGLPLQIFGKGSLFGPYTPLQQLDTLADANTKSYVVGSTNSLLLQQRDRYADVLVNLDDQTTSIYSTTLKSALTLSVADRRWMDFLTQSVNDTWDPENPSRPSTMGYAGSEEFLRLQFEEYLLALLSSIKYHDYAFTHSYDTKALLTDVEGDPALEFSADFIAAWTATENYSLFNRITDSHLFDVIEPRHPCAGGLTIEDVQRRLTAQVAELHLDERWRGGKEALAKNFAEGQKRIGGFIGGVWADVEAMREAQRKRAEEQRAANPPPPTTTAQSQGQTQAQKGYAFQKPDLMGAQAQVQAAGARAGAYLSSWGSWAAEKRKTGWGGKGAQGAQETKIPVTSELGRAAAEKPVMVTRDDAAAVAGAGARAATGLRPLFAGMGAGSRPAVEVKLGDEKEMEKEAEKVEGTGGTEVTVTGMGEGMKVEDKAEVGGSDQMKAAGVEIEKAGGMKTEAKTEATS</sequence>
<gene>
    <name evidence="4" type="ORF">KVT40_004643</name>
</gene>
<dbReference type="InterPro" id="IPR018307">
    <property type="entry name" value="ABL9/DENND6_dom"/>
</dbReference>
<feature type="region of interest" description="Disordered" evidence="2">
    <location>
        <begin position="649"/>
        <end position="690"/>
    </location>
</feature>
<proteinExistence type="inferred from homology"/>
<organism evidence="4 5">
    <name type="scientific">Elsinoe batatas</name>
    <dbReference type="NCBI Taxonomy" id="2601811"/>
    <lineage>
        <taxon>Eukaryota</taxon>
        <taxon>Fungi</taxon>
        <taxon>Dikarya</taxon>
        <taxon>Ascomycota</taxon>
        <taxon>Pezizomycotina</taxon>
        <taxon>Dothideomycetes</taxon>
        <taxon>Dothideomycetidae</taxon>
        <taxon>Myriangiales</taxon>
        <taxon>Elsinoaceae</taxon>
        <taxon>Elsinoe</taxon>
    </lineage>
</organism>
<dbReference type="Pfam" id="PF09794">
    <property type="entry name" value="Avl9"/>
    <property type="match status" value="1"/>
</dbReference>
<comment type="caution">
    <text evidence="4">The sequence shown here is derived from an EMBL/GenBank/DDBJ whole genome shotgun (WGS) entry which is preliminary data.</text>
</comment>
<evidence type="ECO:0000256" key="1">
    <source>
        <dbReference type="ARBA" id="ARBA00038178"/>
    </source>
</evidence>
<dbReference type="InterPro" id="IPR037516">
    <property type="entry name" value="Tripartite_DENN"/>
</dbReference>
<evidence type="ECO:0000256" key="2">
    <source>
        <dbReference type="SAM" id="MobiDB-lite"/>
    </source>
</evidence>
<dbReference type="AlphaFoldDB" id="A0A8K0L480"/>